<name>A0AAE0HC15_9PEZI</name>
<evidence type="ECO:0000256" key="1">
    <source>
        <dbReference type="SAM" id="Phobius"/>
    </source>
</evidence>
<feature type="transmembrane region" description="Helical" evidence="1">
    <location>
        <begin position="208"/>
        <end position="227"/>
    </location>
</feature>
<evidence type="ECO:0000313" key="2">
    <source>
        <dbReference type="EMBL" id="KAK3292836.1"/>
    </source>
</evidence>
<dbReference type="GeneID" id="87841206"/>
<comment type="caution">
    <text evidence="2">The sequence shown here is derived from an EMBL/GenBank/DDBJ whole genome shotgun (WGS) entry which is preliminary data.</text>
</comment>
<keyword evidence="1" id="KW-0812">Transmembrane</keyword>
<evidence type="ECO:0000313" key="3">
    <source>
        <dbReference type="Proteomes" id="UP001278766"/>
    </source>
</evidence>
<keyword evidence="1" id="KW-1133">Transmembrane helix</keyword>
<dbReference type="EMBL" id="JAUEPN010000006">
    <property type="protein sequence ID" value="KAK3292836.1"/>
    <property type="molecule type" value="Genomic_DNA"/>
</dbReference>
<protein>
    <submittedName>
        <fullName evidence="2">Uncharacterized protein</fullName>
    </submittedName>
</protein>
<dbReference type="Proteomes" id="UP001278766">
    <property type="component" value="Unassembled WGS sequence"/>
</dbReference>
<dbReference type="AlphaFoldDB" id="A0AAE0HC15"/>
<organism evidence="2 3">
    <name type="scientific">Chaetomium fimeti</name>
    <dbReference type="NCBI Taxonomy" id="1854472"/>
    <lineage>
        <taxon>Eukaryota</taxon>
        <taxon>Fungi</taxon>
        <taxon>Dikarya</taxon>
        <taxon>Ascomycota</taxon>
        <taxon>Pezizomycotina</taxon>
        <taxon>Sordariomycetes</taxon>
        <taxon>Sordariomycetidae</taxon>
        <taxon>Sordariales</taxon>
        <taxon>Chaetomiaceae</taxon>
        <taxon>Chaetomium</taxon>
    </lineage>
</organism>
<gene>
    <name evidence="2" type="ORF">B0H64DRAFT_402908</name>
</gene>
<reference evidence="2" key="1">
    <citation type="journal article" date="2023" name="Mol. Phylogenet. Evol.">
        <title>Genome-scale phylogeny and comparative genomics of the fungal order Sordariales.</title>
        <authorList>
            <person name="Hensen N."/>
            <person name="Bonometti L."/>
            <person name="Westerberg I."/>
            <person name="Brannstrom I.O."/>
            <person name="Guillou S."/>
            <person name="Cros-Aarteil S."/>
            <person name="Calhoun S."/>
            <person name="Haridas S."/>
            <person name="Kuo A."/>
            <person name="Mondo S."/>
            <person name="Pangilinan J."/>
            <person name="Riley R."/>
            <person name="LaButti K."/>
            <person name="Andreopoulos B."/>
            <person name="Lipzen A."/>
            <person name="Chen C."/>
            <person name="Yan M."/>
            <person name="Daum C."/>
            <person name="Ng V."/>
            <person name="Clum A."/>
            <person name="Steindorff A."/>
            <person name="Ohm R.A."/>
            <person name="Martin F."/>
            <person name="Silar P."/>
            <person name="Natvig D.O."/>
            <person name="Lalanne C."/>
            <person name="Gautier V."/>
            <person name="Ament-Velasquez S.L."/>
            <person name="Kruys A."/>
            <person name="Hutchinson M.I."/>
            <person name="Powell A.J."/>
            <person name="Barry K."/>
            <person name="Miller A.N."/>
            <person name="Grigoriev I.V."/>
            <person name="Debuchy R."/>
            <person name="Gladieux P."/>
            <person name="Hiltunen Thoren M."/>
            <person name="Johannesson H."/>
        </authorList>
    </citation>
    <scope>NUCLEOTIDE SEQUENCE</scope>
    <source>
        <strain evidence="2">CBS 168.71</strain>
    </source>
</reference>
<accession>A0AAE0HC15</accession>
<proteinExistence type="predicted"/>
<reference evidence="2" key="2">
    <citation type="submission" date="2023-06" db="EMBL/GenBank/DDBJ databases">
        <authorList>
            <consortium name="Lawrence Berkeley National Laboratory"/>
            <person name="Haridas S."/>
            <person name="Hensen N."/>
            <person name="Bonometti L."/>
            <person name="Westerberg I."/>
            <person name="Brannstrom I.O."/>
            <person name="Guillou S."/>
            <person name="Cros-Aarteil S."/>
            <person name="Calhoun S."/>
            <person name="Kuo A."/>
            <person name="Mondo S."/>
            <person name="Pangilinan J."/>
            <person name="Riley R."/>
            <person name="Labutti K."/>
            <person name="Andreopoulos B."/>
            <person name="Lipzen A."/>
            <person name="Chen C."/>
            <person name="Yanf M."/>
            <person name="Daum C."/>
            <person name="Ng V."/>
            <person name="Clum A."/>
            <person name="Steindorff A."/>
            <person name="Ohm R."/>
            <person name="Martin F."/>
            <person name="Silar P."/>
            <person name="Natvig D."/>
            <person name="Lalanne C."/>
            <person name="Gautier V."/>
            <person name="Ament-Velasquez S.L."/>
            <person name="Kruys A."/>
            <person name="Hutchinson M.I."/>
            <person name="Powell A.J."/>
            <person name="Barry K."/>
            <person name="Miller A.N."/>
            <person name="Grigoriev I.V."/>
            <person name="Debuchy R."/>
            <person name="Gladieux P."/>
            <person name="Thoren M.H."/>
            <person name="Johannesson H."/>
        </authorList>
    </citation>
    <scope>NUCLEOTIDE SEQUENCE</scope>
    <source>
        <strain evidence="2">CBS 168.71</strain>
    </source>
</reference>
<keyword evidence="1" id="KW-0472">Membrane</keyword>
<feature type="transmembrane region" description="Helical" evidence="1">
    <location>
        <begin position="233"/>
        <end position="251"/>
    </location>
</feature>
<dbReference type="RefSeq" id="XP_062656350.1">
    <property type="nucleotide sequence ID" value="XM_062804258.1"/>
</dbReference>
<sequence>MTNQPIRADDALLLTHSGLRQTMFLFCWSDRALLEKGGVGQLSCTQNMKGSGSDQAVATSSISPISITIKTRGDRMDQNNYAADESTALASSRQQTVGAKGTSGVPSWNAVSANQSGCDIFELFEVYRRSANRYLNQYFECLDRLPASSTELGAYSRSQEVSTRDGSEAEKNVWLLKISHDSAVRDLTVLDEILDKAKEQEKPPRRTVSPGAAAWTFACSILAFAVPHKVSSAIFKVGALAGALLFTFGLLRKQTRVSRLGPVQHKIQGLIRSFEEGTMRHRDRGEVLVSPLDSITRR</sequence>
<keyword evidence="3" id="KW-1185">Reference proteome</keyword>